<sequence>MNYKHYVIIRFYCNDMLDKNILFSNDLLMPAINIFKNYTLKSLENQTNTNFEIILAIHNDIDIKNEAIISLYNIDSSIKINIMKLRDIQQFIINNTKNCEYLITTRLDHDDLIQNNANEAVIQSLYNNANIPVFTHAFTSGGTIINNDFNNVYEFNPTYNGKGCIGLFYSLIIKKDIISKLKIQNILELGNHTLIYDKLKELCINANILYKNIENSEYCSWLYVKHDFNHSTYINENLNKNWHRSNNKINNSLEYFYERFGKINI</sequence>
<dbReference type="EMBL" id="OR769223">
    <property type="protein sequence ID" value="WQJ53289.1"/>
    <property type="molecule type" value="Genomic_DNA"/>
</dbReference>
<evidence type="ECO:0000313" key="1">
    <source>
        <dbReference type="EMBL" id="WQJ53289.1"/>
    </source>
</evidence>
<accession>A0ABZ0Z270</accession>
<dbReference type="InterPro" id="IPR021466">
    <property type="entry name" value="Put_rhamnosyl_transferase"/>
</dbReference>
<reference evidence="1 2" key="1">
    <citation type="submission" date="2023-11" db="EMBL/GenBank/DDBJ databases">
        <authorList>
            <person name="Cook R."/>
            <person name="Crisci M."/>
            <person name="Pye H."/>
            <person name="Adriaenssens E."/>
            <person name="Santini J."/>
        </authorList>
    </citation>
    <scope>NUCLEOTIDE SEQUENCE [LARGE SCALE GENOMIC DNA]</scope>
    <source>
        <strain evidence="1">Lak_Megaphage_Sonny</strain>
    </source>
</reference>
<dbReference type="Pfam" id="PF11316">
    <property type="entry name" value="Rhamno_transf"/>
    <property type="match status" value="1"/>
</dbReference>
<protein>
    <recommendedName>
        <fullName evidence="3">Glycosyltransferase</fullName>
    </recommendedName>
</protein>
<evidence type="ECO:0008006" key="3">
    <source>
        <dbReference type="Google" id="ProtNLM"/>
    </source>
</evidence>
<evidence type="ECO:0000313" key="2">
    <source>
        <dbReference type="Proteomes" id="UP001358193"/>
    </source>
</evidence>
<proteinExistence type="predicted"/>
<organism evidence="1 2">
    <name type="scientific">phage Lak_Megaphage_Sonny</name>
    <dbReference type="NCBI Taxonomy" id="3109229"/>
    <lineage>
        <taxon>Viruses</taxon>
        <taxon>Duplodnaviria</taxon>
        <taxon>Heunggongvirae</taxon>
        <taxon>Uroviricota</taxon>
        <taxon>Caudoviricetes</taxon>
        <taxon>Caudoviricetes code 15 clade</taxon>
    </lineage>
</organism>
<dbReference type="Proteomes" id="UP001358193">
    <property type="component" value="Segment"/>
</dbReference>
<name>A0ABZ0Z270_9CAUD</name>
<keyword evidence="2" id="KW-1185">Reference proteome</keyword>